<proteinExistence type="inferred from homology"/>
<dbReference type="RefSeq" id="WP_078761824.1">
    <property type="nucleotide sequence ID" value="NZ_FUWS01000006.1"/>
</dbReference>
<dbReference type="Gene3D" id="3.30.70.120">
    <property type="match status" value="1"/>
</dbReference>
<organism evidence="2 3">
    <name type="scientific">Marinactinospora thermotolerans DSM 45154</name>
    <dbReference type="NCBI Taxonomy" id="1122192"/>
    <lineage>
        <taxon>Bacteria</taxon>
        <taxon>Bacillati</taxon>
        <taxon>Actinomycetota</taxon>
        <taxon>Actinomycetes</taxon>
        <taxon>Streptosporangiales</taxon>
        <taxon>Nocardiopsidaceae</taxon>
        <taxon>Marinactinospora</taxon>
    </lineage>
</organism>
<dbReference type="GO" id="GO:0010038">
    <property type="term" value="P:response to metal ion"/>
    <property type="evidence" value="ECO:0007669"/>
    <property type="project" value="InterPro"/>
</dbReference>
<protein>
    <submittedName>
        <fullName evidence="2">Divalent cation tolerance protein</fullName>
    </submittedName>
</protein>
<keyword evidence="3" id="KW-1185">Reference proteome</keyword>
<dbReference type="EMBL" id="FUWS01000006">
    <property type="protein sequence ID" value="SKA10706.1"/>
    <property type="molecule type" value="Genomic_DNA"/>
</dbReference>
<name>A0A1T4R4A0_9ACTN</name>
<sequence length="114" mass="12281">MTDPRSAAGHVRVETTVDDRAAAERLARAVVEARLVACAQVGGPITSFYRWEGEVQADQEWTVVMKTTAARLDELTARLLDLHPYDEPEVVAVPVTGGSAGYLAWVSAETGPKT</sequence>
<dbReference type="PANTHER" id="PTHR23419:SF8">
    <property type="entry name" value="FI09726P"/>
    <property type="match status" value="1"/>
</dbReference>
<dbReference type="InterPro" id="IPR004323">
    <property type="entry name" value="Ion_tolerance_CutA"/>
</dbReference>
<evidence type="ECO:0000313" key="3">
    <source>
        <dbReference type="Proteomes" id="UP000190637"/>
    </source>
</evidence>
<evidence type="ECO:0000313" key="2">
    <source>
        <dbReference type="EMBL" id="SKA10706.1"/>
    </source>
</evidence>
<dbReference type="Pfam" id="PF03091">
    <property type="entry name" value="CutA1"/>
    <property type="match status" value="1"/>
</dbReference>
<reference evidence="2 3" key="1">
    <citation type="submission" date="2017-02" db="EMBL/GenBank/DDBJ databases">
        <authorList>
            <person name="Peterson S.W."/>
        </authorList>
    </citation>
    <scope>NUCLEOTIDE SEQUENCE [LARGE SCALE GENOMIC DNA]</scope>
    <source>
        <strain evidence="2 3">DSM 45154</strain>
    </source>
</reference>
<accession>A0A1T4R4A0</accession>
<dbReference type="Proteomes" id="UP000190637">
    <property type="component" value="Unassembled WGS sequence"/>
</dbReference>
<dbReference type="GO" id="GO:0005507">
    <property type="term" value="F:copper ion binding"/>
    <property type="evidence" value="ECO:0007669"/>
    <property type="project" value="TreeGrafter"/>
</dbReference>
<dbReference type="InterPro" id="IPR011322">
    <property type="entry name" value="N-reg_PII-like_a/b"/>
</dbReference>
<evidence type="ECO:0000256" key="1">
    <source>
        <dbReference type="ARBA" id="ARBA00010169"/>
    </source>
</evidence>
<dbReference type="OrthoDB" id="37622at2"/>
<dbReference type="InterPro" id="IPR015867">
    <property type="entry name" value="N-reg_PII/ATP_PRibTrfase_C"/>
</dbReference>
<comment type="similarity">
    <text evidence="1">Belongs to the CutA family.</text>
</comment>
<dbReference type="AlphaFoldDB" id="A0A1T4R4A0"/>
<dbReference type="PANTHER" id="PTHR23419">
    <property type="entry name" value="DIVALENT CATION TOLERANCE CUTA-RELATED"/>
    <property type="match status" value="1"/>
</dbReference>
<dbReference type="SUPFAM" id="SSF54913">
    <property type="entry name" value="GlnB-like"/>
    <property type="match status" value="1"/>
</dbReference>
<dbReference type="STRING" id="1122192.SAMN02745673_02508"/>
<gene>
    <name evidence="2" type="ORF">SAMN02745673_02508</name>
</gene>